<dbReference type="InterPro" id="IPR029062">
    <property type="entry name" value="Class_I_gatase-like"/>
</dbReference>
<dbReference type="InterPro" id="IPR018060">
    <property type="entry name" value="HTH_AraC"/>
</dbReference>
<dbReference type="PROSITE" id="PS00041">
    <property type="entry name" value="HTH_ARAC_FAMILY_1"/>
    <property type="match status" value="1"/>
</dbReference>
<dbReference type="GO" id="GO:0003700">
    <property type="term" value="F:DNA-binding transcription factor activity"/>
    <property type="evidence" value="ECO:0007669"/>
    <property type="project" value="InterPro"/>
</dbReference>
<reference evidence="5 6" key="1">
    <citation type="submission" date="2020-08" db="EMBL/GenBank/DDBJ databases">
        <title>Oceanospirillum sp. nov. isolated from marine sediment.</title>
        <authorList>
            <person name="Ji X."/>
        </authorList>
    </citation>
    <scope>NUCLEOTIDE SEQUENCE [LARGE SCALE GENOMIC DNA]</scope>
    <source>
        <strain evidence="5 6">D5</strain>
    </source>
</reference>
<keyword evidence="1" id="KW-0805">Transcription regulation</keyword>
<evidence type="ECO:0000256" key="2">
    <source>
        <dbReference type="ARBA" id="ARBA00023125"/>
    </source>
</evidence>
<dbReference type="Gene3D" id="1.10.10.60">
    <property type="entry name" value="Homeodomain-like"/>
    <property type="match status" value="1"/>
</dbReference>
<keyword evidence="3" id="KW-0804">Transcription</keyword>
<keyword evidence="2" id="KW-0238">DNA-binding</keyword>
<gene>
    <name evidence="5" type="ORF">H4O21_05890</name>
</gene>
<evidence type="ECO:0000313" key="5">
    <source>
        <dbReference type="EMBL" id="MBB1486134.1"/>
    </source>
</evidence>
<dbReference type="Gene3D" id="3.40.50.880">
    <property type="match status" value="1"/>
</dbReference>
<dbReference type="Pfam" id="PF12833">
    <property type="entry name" value="HTH_18"/>
    <property type="match status" value="1"/>
</dbReference>
<sequence>MSSLLSFLLVPLPDFALLPFSGFIEKLRFTADEEDLSRQKFCQWQVASINQLPLYSSSGIRVESDIALEAVDFQSVDYLILFGCRSSQQACLQADLVRPWLRKALAQGIHLVSVDNACFTLAEAGVLRRKKVAVHWRHRQEFKSLFPNISVLENDLFCTDGQVSSCGGGTAAIDLAVELLARHFGREMALKGLADMMVDESRGQSHLLRSIEVSLPPNELLHRAIALMRSWMAESKTIADIASATGISRRQLDRQFQESFGVTAHAYWIEMKLQYICWRLTNSHYSLTQIALETGINDVSYLNRLFKKHTGITPGEYRRQSL</sequence>
<dbReference type="SUPFAM" id="SSF46689">
    <property type="entry name" value="Homeodomain-like"/>
    <property type="match status" value="2"/>
</dbReference>
<evidence type="ECO:0000259" key="4">
    <source>
        <dbReference type="PROSITE" id="PS01124"/>
    </source>
</evidence>
<dbReference type="PANTHER" id="PTHR43280">
    <property type="entry name" value="ARAC-FAMILY TRANSCRIPTIONAL REGULATOR"/>
    <property type="match status" value="1"/>
</dbReference>
<organism evidence="5 6">
    <name type="scientific">Oceanospirillum sediminis</name>
    <dbReference type="NCBI Taxonomy" id="2760088"/>
    <lineage>
        <taxon>Bacteria</taxon>
        <taxon>Pseudomonadati</taxon>
        <taxon>Pseudomonadota</taxon>
        <taxon>Gammaproteobacteria</taxon>
        <taxon>Oceanospirillales</taxon>
        <taxon>Oceanospirillaceae</taxon>
        <taxon>Oceanospirillum</taxon>
    </lineage>
</organism>
<dbReference type="InterPro" id="IPR018062">
    <property type="entry name" value="HTH_AraC-typ_CS"/>
</dbReference>
<dbReference type="Pfam" id="PF01965">
    <property type="entry name" value="DJ-1_PfpI"/>
    <property type="match status" value="1"/>
</dbReference>
<accession>A0A839IN64</accession>
<dbReference type="SUPFAM" id="SSF52317">
    <property type="entry name" value="Class I glutamine amidotransferase-like"/>
    <property type="match status" value="1"/>
</dbReference>
<dbReference type="AlphaFoldDB" id="A0A839IN64"/>
<dbReference type="InterPro" id="IPR009057">
    <property type="entry name" value="Homeodomain-like_sf"/>
</dbReference>
<comment type="caution">
    <text evidence="5">The sequence shown here is derived from an EMBL/GenBank/DDBJ whole genome shotgun (WGS) entry which is preliminary data.</text>
</comment>
<dbReference type="PANTHER" id="PTHR43280:SF2">
    <property type="entry name" value="HTH-TYPE TRANSCRIPTIONAL REGULATOR EXSA"/>
    <property type="match status" value="1"/>
</dbReference>
<feature type="domain" description="HTH araC/xylS-type" evidence="4">
    <location>
        <begin position="222"/>
        <end position="320"/>
    </location>
</feature>
<protein>
    <submittedName>
        <fullName evidence="5">Helix-turn-helix domain-containing protein</fullName>
    </submittedName>
</protein>
<dbReference type="EMBL" id="JACJFM010000005">
    <property type="protein sequence ID" value="MBB1486134.1"/>
    <property type="molecule type" value="Genomic_DNA"/>
</dbReference>
<dbReference type="CDD" id="cd03136">
    <property type="entry name" value="GATase1_AraC_ArgR_like"/>
    <property type="match status" value="1"/>
</dbReference>
<dbReference type="SMART" id="SM00342">
    <property type="entry name" value="HTH_ARAC"/>
    <property type="match status" value="1"/>
</dbReference>
<dbReference type="PROSITE" id="PS01124">
    <property type="entry name" value="HTH_ARAC_FAMILY_2"/>
    <property type="match status" value="1"/>
</dbReference>
<dbReference type="Proteomes" id="UP000565262">
    <property type="component" value="Unassembled WGS sequence"/>
</dbReference>
<proteinExistence type="predicted"/>
<dbReference type="GO" id="GO:0043565">
    <property type="term" value="F:sequence-specific DNA binding"/>
    <property type="evidence" value="ECO:0007669"/>
    <property type="project" value="InterPro"/>
</dbReference>
<keyword evidence="6" id="KW-1185">Reference proteome</keyword>
<dbReference type="InterPro" id="IPR002818">
    <property type="entry name" value="DJ-1/PfpI"/>
</dbReference>
<evidence type="ECO:0000256" key="1">
    <source>
        <dbReference type="ARBA" id="ARBA00023015"/>
    </source>
</evidence>
<name>A0A839IN64_9GAMM</name>
<dbReference type="RefSeq" id="WP_182807915.1">
    <property type="nucleotide sequence ID" value="NZ_JACJFM010000005.1"/>
</dbReference>
<evidence type="ECO:0000256" key="3">
    <source>
        <dbReference type="ARBA" id="ARBA00023163"/>
    </source>
</evidence>
<evidence type="ECO:0000313" key="6">
    <source>
        <dbReference type="Proteomes" id="UP000565262"/>
    </source>
</evidence>